<evidence type="ECO:0000313" key="2">
    <source>
        <dbReference type="EMBL" id="SVD54053.1"/>
    </source>
</evidence>
<dbReference type="NCBIfam" id="TIGR04183">
    <property type="entry name" value="Por_Secre_tail"/>
    <property type="match status" value="1"/>
</dbReference>
<sequence>PGFGVMTLTEMCPGEGYEIFLTGMDDIDFTYPSGDMARSNSEQSEFWTNYRINSVSTQYEIAKTGISHPIIITDIAGAVEVGDEFVAYAGDMVVGATKVVDLDAPVVISAWGGYHEFGIDLDGYTSGDKIDLRLWSESENRELRVVADLDGDTFGEAPLTTGTASVSTDSATPNEFNLSQNYPNPFNPTTRIDYSVVTDSHITLNVYDITGRLISTLVDGYVDAGYHSVMWNGIDNSGKSISSGIYFYSLQGESSSMTRKMVYMK</sequence>
<dbReference type="EMBL" id="UINC01157198">
    <property type="protein sequence ID" value="SVD54053.1"/>
    <property type="molecule type" value="Genomic_DNA"/>
</dbReference>
<dbReference type="InterPro" id="IPR026444">
    <property type="entry name" value="Secre_tail"/>
</dbReference>
<feature type="non-terminal residue" evidence="2">
    <location>
        <position position="1"/>
    </location>
</feature>
<dbReference type="Pfam" id="PF13860">
    <property type="entry name" value="FlgD_ig"/>
    <property type="match status" value="1"/>
</dbReference>
<dbReference type="AlphaFoldDB" id="A0A382W5J7"/>
<organism evidence="2">
    <name type="scientific">marine metagenome</name>
    <dbReference type="NCBI Taxonomy" id="408172"/>
    <lineage>
        <taxon>unclassified sequences</taxon>
        <taxon>metagenomes</taxon>
        <taxon>ecological metagenomes</taxon>
    </lineage>
</organism>
<accession>A0A382W5J7</accession>
<reference evidence="2" key="1">
    <citation type="submission" date="2018-05" db="EMBL/GenBank/DDBJ databases">
        <authorList>
            <person name="Lanie J.A."/>
            <person name="Ng W.-L."/>
            <person name="Kazmierczak K.M."/>
            <person name="Andrzejewski T.M."/>
            <person name="Davidsen T.M."/>
            <person name="Wayne K.J."/>
            <person name="Tettelin H."/>
            <person name="Glass J.I."/>
            <person name="Rusch D."/>
            <person name="Podicherti R."/>
            <person name="Tsui H.-C.T."/>
            <person name="Winkler M.E."/>
        </authorList>
    </citation>
    <scope>NUCLEOTIDE SEQUENCE</scope>
</reference>
<dbReference type="Gene3D" id="2.60.40.4070">
    <property type="match status" value="1"/>
</dbReference>
<gene>
    <name evidence="2" type="ORF">METZ01_LOCUS406907</name>
</gene>
<proteinExistence type="predicted"/>
<feature type="domain" description="FlgD/Vpr Ig-like" evidence="1">
    <location>
        <begin position="201"/>
        <end position="254"/>
    </location>
</feature>
<dbReference type="InterPro" id="IPR025965">
    <property type="entry name" value="FlgD/Vpr_Ig-like"/>
</dbReference>
<evidence type="ECO:0000259" key="1">
    <source>
        <dbReference type="Pfam" id="PF13860"/>
    </source>
</evidence>
<name>A0A382W5J7_9ZZZZ</name>
<protein>
    <recommendedName>
        <fullName evidence="1">FlgD/Vpr Ig-like domain-containing protein</fullName>
    </recommendedName>
</protein>